<evidence type="ECO:0000313" key="2">
    <source>
        <dbReference type="EMBL" id="MEP1057121.1"/>
    </source>
</evidence>
<feature type="transmembrane region" description="Helical" evidence="1">
    <location>
        <begin position="137"/>
        <end position="161"/>
    </location>
</feature>
<protein>
    <submittedName>
        <fullName evidence="2">Uncharacterized protein</fullName>
    </submittedName>
</protein>
<gene>
    <name evidence="2" type="ORF">NDI38_01650</name>
</gene>
<organism evidence="2 3">
    <name type="scientific">Stenomitos frigidus AS-A4</name>
    <dbReference type="NCBI Taxonomy" id="2933935"/>
    <lineage>
        <taxon>Bacteria</taxon>
        <taxon>Bacillati</taxon>
        <taxon>Cyanobacteriota</taxon>
        <taxon>Cyanophyceae</taxon>
        <taxon>Leptolyngbyales</taxon>
        <taxon>Leptolyngbyaceae</taxon>
        <taxon>Stenomitos</taxon>
    </lineage>
</organism>
<reference evidence="2 3" key="1">
    <citation type="submission" date="2022-04" db="EMBL/GenBank/DDBJ databases">
        <title>Positive selection, recombination, and allopatry shape intraspecific diversity of widespread and dominant cyanobacteria.</title>
        <authorList>
            <person name="Wei J."/>
            <person name="Shu W."/>
            <person name="Hu C."/>
        </authorList>
    </citation>
    <scope>NUCLEOTIDE SEQUENCE [LARGE SCALE GENOMIC DNA]</scope>
    <source>
        <strain evidence="2 3">AS-A4</strain>
    </source>
</reference>
<evidence type="ECO:0000313" key="3">
    <source>
        <dbReference type="Proteomes" id="UP001476950"/>
    </source>
</evidence>
<keyword evidence="1" id="KW-0472">Membrane</keyword>
<dbReference type="SUPFAM" id="SSF69000">
    <property type="entry name" value="FAD-dependent thiol oxidase"/>
    <property type="match status" value="1"/>
</dbReference>
<keyword evidence="1" id="KW-1133">Transmembrane helix</keyword>
<keyword evidence="3" id="KW-1185">Reference proteome</keyword>
<sequence>MPGLSNQRNAADGGKLAAFSNRELQRALDRRSLNYQETYICPVCRHGQITALTLMDAFACDFCRHIFTANLSEQSIHVEDSSQPMTWRWNGHNWKAANQLDTDLTIVIWLVGVALVLLPPALIWLPSHTFPPLQGSTWAWFPSVWIGLTFGAHLTFVAWLLTEHYQVPFYITYKVRLREALGRR</sequence>
<keyword evidence="1" id="KW-0812">Transmembrane</keyword>
<comment type="caution">
    <text evidence="2">The sequence shown here is derived from an EMBL/GenBank/DDBJ whole genome shotgun (WGS) entry which is preliminary data.</text>
</comment>
<dbReference type="Proteomes" id="UP001476950">
    <property type="component" value="Unassembled WGS sequence"/>
</dbReference>
<proteinExistence type="predicted"/>
<feature type="transmembrane region" description="Helical" evidence="1">
    <location>
        <begin position="104"/>
        <end position="125"/>
    </location>
</feature>
<dbReference type="InterPro" id="IPR036774">
    <property type="entry name" value="ERV/ALR_sulphydryl_oxid_sf"/>
</dbReference>
<evidence type="ECO:0000256" key="1">
    <source>
        <dbReference type="SAM" id="Phobius"/>
    </source>
</evidence>
<accession>A0ABV0KDH0</accession>
<name>A0ABV0KDH0_9CYAN</name>
<dbReference type="EMBL" id="JAMPLM010000001">
    <property type="protein sequence ID" value="MEP1057121.1"/>
    <property type="molecule type" value="Genomic_DNA"/>
</dbReference>
<dbReference type="RefSeq" id="WP_242033722.1">
    <property type="nucleotide sequence ID" value="NZ_JAMPLM010000001.1"/>
</dbReference>